<name>A0A821RX59_9BILA</name>
<evidence type="ECO:0000313" key="2">
    <source>
        <dbReference type="EMBL" id="CAF4845405.1"/>
    </source>
</evidence>
<protein>
    <submittedName>
        <fullName evidence="2">Uncharacterized protein</fullName>
    </submittedName>
</protein>
<feature type="non-terminal residue" evidence="2">
    <location>
        <position position="20"/>
    </location>
</feature>
<gene>
    <name evidence="2" type="ORF">UJA718_LOCUS43237</name>
</gene>
<keyword evidence="3" id="KW-1185">Reference proteome</keyword>
<accession>A0A821RX59</accession>
<proteinExistence type="predicted"/>
<dbReference type="EMBL" id="CAJOBP010059267">
    <property type="protein sequence ID" value="CAF4845405.1"/>
    <property type="molecule type" value="Genomic_DNA"/>
</dbReference>
<comment type="caution">
    <text evidence="2">The sequence shown here is derived from an EMBL/GenBank/DDBJ whole genome shotgun (WGS) entry which is preliminary data.</text>
</comment>
<dbReference type="Proteomes" id="UP000663873">
    <property type="component" value="Unassembled WGS sequence"/>
</dbReference>
<evidence type="ECO:0000256" key="1">
    <source>
        <dbReference type="SAM" id="MobiDB-lite"/>
    </source>
</evidence>
<evidence type="ECO:0000313" key="3">
    <source>
        <dbReference type="Proteomes" id="UP000663873"/>
    </source>
</evidence>
<reference evidence="2" key="1">
    <citation type="submission" date="2021-02" db="EMBL/GenBank/DDBJ databases">
        <authorList>
            <person name="Nowell W R."/>
        </authorList>
    </citation>
    <scope>NUCLEOTIDE SEQUENCE</scope>
</reference>
<sequence>MATMPAPSTNILAATSDGIV</sequence>
<dbReference type="AlphaFoldDB" id="A0A821RX59"/>
<organism evidence="2 3">
    <name type="scientific">Rotaria socialis</name>
    <dbReference type="NCBI Taxonomy" id="392032"/>
    <lineage>
        <taxon>Eukaryota</taxon>
        <taxon>Metazoa</taxon>
        <taxon>Spiralia</taxon>
        <taxon>Gnathifera</taxon>
        <taxon>Rotifera</taxon>
        <taxon>Eurotatoria</taxon>
        <taxon>Bdelloidea</taxon>
        <taxon>Philodinida</taxon>
        <taxon>Philodinidae</taxon>
        <taxon>Rotaria</taxon>
    </lineage>
</organism>
<feature type="region of interest" description="Disordered" evidence="1">
    <location>
        <begin position="1"/>
        <end position="20"/>
    </location>
</feature>
<feature type="compositionally biased region" description="Polar residues" evidence="1">
    <location>
        <begin position="1"/>
        <end position="13"/>
    </location>
</feature>